<dbReference type="Pfam" id="PF03772">
    <property type="entry name" value="Competence"/>
    <property type="match status" value="1"/>
</dbReference>
<feature type="domain" description="Metallo-beta-lactamase" evidence="7">
    <location>
        <begin position="525"/>
        <end position="605"/>
    </location>
</feature>
<dbReference type="PANTHER" id="PTHR30619">
    <property type="entry name" value="DNA INTERNALIZATION/COMPETENCE PROTEIN COMEC/REC2"/>
    <property type="match status" value="1"/>
</dbReference>
<dbReference type="Gene3D" id="3.60.15.10">
    <property type="entry name" value="Ribonuclease Z/Hydroxyacylglutathione hydrolase-like"/>
    <property type="match status" value="1"/>
</dbReference>
<dbReference type="NCBIfam" id="TIGR00361">
    <property type="entry name" value="ComEC_Rec2"/>
    <property type="match status" value="1"/>
</dbReference>
<sequence length="776" mass="87027">MFKWIFGLMVGCSSLMFLPTLPSKLVLFGLLAISFAFLYLLKRADKPLLQAFLLLFSGFIFGLGWSLTHASWRLSAQIPAPENNSVHIIEAVIDSLPAIYPEYCQFRAKVNQSDSKKLQNKQLLLKDYSRQCAYRLGDKWSMQVKLKPIYGPVNQGGFDYERYIFQSGLDGKGYIKSSEFLEPSYPYSINRLRQTLFEKLQPYTNYGLLQALVIGEKSGIPNQEKVLLRQLGLSHLIAISGLHISIIAGLGFWLVYKLLGFIVRVTRLSVIEPYRCSLLMSCALAAIYCALADFSLPTVRALIMWCCVALLAVNQRQGALLSGLKLALFLILLVDPLSVLSPGFWMSFTAVAVISFMLVGRVKHQTQGLKRWQGTFFQLFKLQFGITFVLILPSLLIFGEANLSGLLVNIVVIPVFSVLLLPAIILAVMLSLVSLDWLLLFIDGFITHTLEWAHNSLEPMSSLLLLDGYFEPWLLISLFIIFLLLLLPLGRLRIPLLPLACLLMLQGFIPNYQKQPKAIVFDVSHGLAILLTDGQHHILYDTGYATSEGSAFESYIYPSLKKLGVNHLDALILSHKDNDHSGGVAKVATLIAVKQLIVGRWAQNTWGSENTQVCESGFAQEIGAFRISATYPDSSNEGSNNDSCVIMAQSSDPALDFSLLLTGDIEKEAEYILAERLGKQLQSSILIAPHHGSNSSSTYPFLKMVDPKLTIYSTERYSRYRLPHHKVIKRYHDFGIAQIHTGCLGQITIDLIHNSYIYERQNQHIWRKQSCTIDKL</sequence>
<keyword evidence="3 6" id="KW-0812">Transmembrane</keyword>
<dbReference type="InterPro" id="IPR001279">
    <property type="entry name" value="Metallo-B-lactamas"/>
</dbReference>
<dbReference type="Pfam" id="PF13567">
    <property type="entry name" value="DUF4131"/>
    <property type="match status" value="1"/>
</dbReference>
<dbReference type="Proteomes" id="UP001501221">
    <property type="component" value="Unassembled WGS sequence"/>
</dbReference>
<feature type="transmembrane region" description="Helical" evidence="6">
    <location>
        <begin position="233"/>
        <end position="256"/>
    </location>
</feature>
<proteinExistence type="predicted"/>
<evidence type="ECO:0000256" key="1">
    <source>
        <dbReference type="ARBA" id="ARBA00004651"/>
    </source>
</evidence>
<dbReference type="EMBL" id="BAAAFM010000008">
    <property type="protein sequence ID" value="GAA0212054.1"/>
    <property type="molecule type" value="Genomic_DNA"/>
</dbReference>
<feature type="transmembrane region" description="Helical" evidence="6">
    <location>
        <begin position="25"/>
        <end position="41"/>
    </location>
</feature>
<feature type="transmembrane region" description="Helical" evidence="6">
    <location>
        <begin position="344"/>
        <end position="362"/>
    </location>
</feature>
<keyword evidence="11" id="KW-1185">Reference proteome</keyword>
<evidence type="ECO:0000256" key="2">
    <source>
        <dbReference type="ARBA" id="ARBA00022475"/>
    </source>
</evidence>
<dbReference type="InterPro" id="IPR052159">
    <property type="entry name" value="Competence_DNA_uptake"/>
</dbReference>
<feature type="domain" description="DUF4131" evidence="9">
    <location>
        <begin position="20"/>
        <end position="180"/>
    </location>
</feature>
<keyword evidence="5 6" id="KW-0472">Membrane</keyword>
<feature type="domain" description="ComEC/Rec2-related protein" evidence="8">
    <location>
        <begin position="212"/>
        <end position="489"/>
    </location>
</feature>
<evidence type="ECO:0000256" key="5">
    <source>
        <dbReference type="ARBA" id="ARBA00023136"/>
    </source>
</evidence>
<dbReference type="InterPro" id="IPR004797">
    <property type="entry name" value="Competence_ComEC/Rec2"/>
</dbReference>
<dbReference type="Pfam" id="PF00753">
    <property type="entry name" value="Lactamase_B"/>
    <property type="match status" value="1"/>
</dbReference>
<comment type="subcellular location">
    <subcellularLocation>
        <location evidence="1">Cell membrane</location>
        <topology evidence="1">Multi-pass membrane protein</topology>
    </subcellularLocation>
</comment>
<keyword evidence="4 6" id="KW-1133">Transmembrane helix</keyword>
<feature type="transmembrane region" description="Helical" evidence="6">
    <location>
        <begin position="382"/>
        <end position="399"/>
    </location>
</feature>
<organism evidence="10 11">
    <name type="scientific">Kangiella japonica</name>
    <dbReference type="NCBI Taxonomy" id="647384"/>
    <lineage>
        <taxon>Bacteria</taxon>
        <taxon>Pseudomonadati</taxon>
        <taxon>Pseudomonadota</taxon>
        <taxon>Gammaproteobacteria</taxon>
        <taxon>Kangiellales</taxon>
        <taxon>Kangiellaceae</taxon>
        <taxon>Kangiella</taxon>
    </lineage>
</organism>
<dbReference type="PANTHER" id="PTHR30619:SF1">
    <property type="entry name" value="RECOMBINATION PROTEIN 2"/>
    <property type="match status" value="1"/>
</dbReference>
<comment type="caution">
    <text evidence="10">The sequence shown here is derived from an EMBL/GenBank/DDBJ whole genome shotgun (WGS) entry which is preliminary data.</text>
</comment>
<evidence type="ECO:0000256" key="4">
    <source>
        <dbReference type="ARBA" id="ARBA00022989"/>
    </source>
</evidence>
<feature type="transmembrane region" description="Helical" evidence="6">
    <location>
        <begin position="48"/>
        <end position="67"/>
    </location>
</feature>
<feature type="transmembrane region" description="Helical" evidence="6">
    <location>
        <begin position="268"/>
        <end position="288"/>
    </location>
</feature>
<name>A0ABN0T483_9GAMM</name>
<dbReference type="InterPro" id="IPR025405">
    <property type="entry name" value="DUF4131"/>
</dbReference>
<feature type="transmembrane region" description="Helical" evidence="6">
    <location>
        <begin position="473"/>
        <end position="489"/>
    </location>
</feature>
<evidence type="ECO:0000313" key="11">
    <source>
        <dbReference type="Proteomes" id="UP001501221"/>
    </source>
</evidence>
<dbReference type="InterPro" id="IPR004477">
    <property type="entry name" value="ComEC_N"/>
</dbReference>
<evidence type="ECO:0000259" key="7">
    <source>
        <dbReference type="Pfam" id="PF00753"/>
    </source>
</evidence>
<gene>
    <name evidence="10" type="ORF">GCM10009123_19120</name>
</gene>
<protein>
    <submittedName>
        <fullName evidence="10">ComEC family protein</fullName>
    </submittedName>
</protein>
<dbReference type="NCBIfam" id="TIGR00360">
    <property type="entry name" value="ComEC_N-term"/>
    <property type="match status" value="1"/>
</dbReference>
<evidence type="ECO:0000256" key="6">
    <source>
        <dbReference type="SAM" id="Phobius"/>
    </source>
</evidence>
<keyword evidence="2" id="KW-1003">Cell membrane</keyword>
<evidence type="ECO:0000313" key="10">
    <source>
        <dbReference type="EMBL" id="GAA0212054.1"/>
    </source>
</evidence>
<dbReference type="CDD" id="cd07731">
    <property type="entry name" value="ComA-like_MBL-fold"/>
    <property type="match status" value="1"/>
</dbReference>
<dbReference type="RefSeq" id="WP_343989650.1">
    <property type="nucleotide sequence ID" value="NZ_BAAAFM010000008.1"/>
</dbReference>
<dbReference type="InterPro" id="IPR036866">
    <property type="entry name" value="RibonucZ/Hydroxyglut_hydro"/>
</dbReference>
<dbReference type="InterPro" id="IPR035681">
    <property type="entry name" value="ComA-like_MBL"/>
</dbReference>
<evidence type="ECO:0000259" key="8">
    <source>
        <dbReference type="Pfam" id="PF03772"/>
    </source>
</evidence>
<feature type="transmembrane region" description="Helical" evidence="6">
    <location>
        <begin position="405"/>
        <end position="430"/>
    </location>
</feature>
<evidence type="ECO:0000256" key="3">
    <source>
        <dbReference type="ARBA" id="ARBA00022692"/>
    </source>
</evidence>
<reference evidence="10 11" key="1">
    <citation type="journal article" date="2019" name="Int. J. Syst. Evol. Microbiol.">
        <title>The Global Catalogue of Microorganisms (GCM) 10K type strain sequencing project: providing services to taxonomists for standard genome sequencing and annotation.</title>
        <authorList>
            <consortium name="The Broad Institute Genomics Platform"/>
            <consortium name="The Broad Institute Genome Sequencing Center for Infectious Disease"/>
            <person name="Wu L."/>
            <person name="Ma J."/>
        </authorList>
    </citation>
    <scope>NUCLEOTIDE SEQUENCE [LARGE SCALE GENOMIC DNA]</scope>
    <source>
        <strain evidence="10 11">JCM 16211</strain>
    </source>
</reference>
<accession>A0ABN0T483</accession>
<dbReference type="SUPFAM" id="SSF56281">
    <property type="entry name" value="Metallo-hydrolase/oxidoreductase"/>
    <property type="match status" value="1"/>
</dbReference>
<evidence type="ECO:0000259" key="9">
    <source>
        <dbReference type="Pfam" id="PF13567"/>
    </source>
</evidence>